<sequence>MPTMCLIKLPYYLLHMPEEVPEKKDTTGMRGVVKSVGLAVVNDSE</sequence>
<evidence type="ECO:0000313" key="2">
    <source>
        <dbReference type="Proteomes" id="UP001054252"/>
    </source>
</evidence>
<comment type="caution">
    <text evidence="1">The sequence shown here is derived from an EMBL/GenBank/DDBJ whole genome shotgun (WGS) entry which is preliminary data.</text>
</comment>
<proteinExistence type="predicted"/>
<dbReference type="EMBL" id="BPVZ01000020">
    <property type="protein sequence ID" value="GKV03783.1"/>
    <property type="molecule type" value="Genomic_DNA"/>
</dbReference>
<reference evidence="1 2" key="1">
    <citation type="journal article" date="2021" name="Commun. Biol.">
        <title>The genome of Shorea leprosula (Dipterocarpaceae) highlights the ecological relevance of drought in aseasonal tropical rainforests.</title>
        <authorList>
            <person name="Ng K.K.S."/>
            <person name="Kobayashi M.J."/>
            <person name="Fawcett J.A."/>
            <person name="Hatakeyama M."/>
            <person name="Paape T."/>
            <person name="Ng C.H."/>
            <person name="Ang C.C."/>
            <person name="Tnah L.H."/>
            <person name="Lee C.T."/>
            <person name="Nishiyama T."/>
            <person name="Sese J."/>
            <person name="O'Brien M.J."/>
            <person name="Copetti D."/>
            <person name="Mohd Noor M.I."/>
            <person name="Ong R.C."/>
            <person name="Putra M."/>
            <person name="Sireger I.Z."/>
            <person name="Indrioko S."/>
            <person name="Kosugi Y."/>
            <person name="Izuno A."/>
            <person name="Isagi Y."/>
            <person name="Lee S.L."/>
            <person name="Shimizu K.K."/>
        </authorList>
    </citation>
    <scope>NUCLEOTIDE SEQUENCE [LARGE SCALE GENOMIC DNA]</scope>
    <source>
        <strain evidence="1">214</strain>
    </source>
</reference>
<protein>
    <submittedName>
        <fullName evidence="1">Uncharacterized protein</fullName>
    </submittedName>
</protein>
<keyword evidence="2" id="KW-1185">Reference proteome</keyword>
<dbReference type="AlphaFoldDB" id="A0AAV5IX53"/>
<name>A0AAV5IX53_9ROSI</name>
<organism evidence="1 2">
    <name type="scientific">Rubroshorea leprosula</name>
    <dbReference type="NCBI Taxonomy" id="152421"/>
    <lineage>
        <taxon>Eukaryota</taxon>
        <taxon>Viridiplantae</taxon>
        <taxon>Streptophyta</taxon>
        <taxon>Embryophyta</taxon>
        <taxon>Tracheophyta</taxon>
        <taxon>Spermatophyta</taxon>
        <taxon>Magnoliopsida</taxon>
        <taxon>eudicotyledons</taxon>
        <taxon>Gunneridae</taxon>
        <taxon>Pentapetalae</taxon>
        <taxon>rosids</taxon>
        <taxon>malvids</taxon>
        <taxon>Malvales</taxon>
        <taxon>Dipterocarpaceae</taxon>
        <taxon>Rubroshorea</taxon>
    </lineage>
</organism>
<accession>A0AAV5IX53</accession>
<dbReference type="Proteomes" id="UP001054252">
    <property type="component" value="Unassembled WGS sequence"/>
</dbReference>
<gene>
    <name evidence="1" type="ORF">SLEP1_g16029</name>
</gene>
<evidence type="ECO:0000313" key="1">
    <source>
        <dbReference type="EMBL" id="GKV03783.1"/>
    </source>
</evidence>